<feature type="coiled-coil region" evidence="1">
    <location>
        <begin position="155"/>
        <end position="199"/>
    </location>
</feature>
<keyword evidence="3" id="KW-1185">Reference proteome</keyword>
<feature type="region of interest" description="Disordered" evidence="2">
    <location>
        <begin position="251"/>
        <end position="312"/>
    </location>
</feature>
<evidence type="ECO:0000313" key="3">
    <source>
        <dbReference type="Proteomes" id="UP000829291"/>
    </source>
</evidence>
<accession>A0A6J0BX77</accession>
<dbReference type="OrthoDB" id="568137at2759"/>
<organism evidence="4">
    <name type="scientific">Neodiprion lecontei</name>
    <name type="common">Redheaded pine sawfly</name>
    <dbReference type="NCBI Taxonomy" id="441921"/>
    <lineage>
        <taxon>Eukaryota</taxon>
        <taxon>Metazoa</taxon>
        <taxon>Ecdysozoa</taxon>
        <taxon>Arthropoda</taxon>
        <taxon>Hexapoda</taxon>
        <taxon>Insecta</taxon>
        <taxon>Pterygota</taxon>
        <taxon>Neoptera</taxon>
        <taxon>Endopterygota</taxon>
        <taxon>Hymenoptera</taxon>
        <taxon>Tenthredinoidea</taxon>
        <taxon>Diprionidae</taxon>
        <taxon>Diprioninae</taxon>
        <taxon>Neodiprion</taxon>
    </lineage>
</organism>
<gene>
    <name evidence="4" type="primary">LOC107223527</name>
</gene>
<evidence type="ECO:0000313" key="4">
    <source>
        <dbReference type="RefSeq" id="XP_015518708.2"/>
    </source>
</evidence>
<dbReference type="RefSeq" id="XP_015518708.2">
    <property type="nucleotide sequence ID" value="XM_015663222.2"/>
</dbReference>
<feature type="compositionally biased region" description="Polar residues" evidence="2">
    <location>
        <begin position="264"/>
        <end position="274"/>
    </location>
</feature>
<dbReference type="InterPro" id="IPR049733">
    <property type="entry name" value="CCDC61_N"/>
</dbReference>
<dbReference type="GeneID" id="107223527"/>
<evidence type="ECO:0000256" key="2">
    <source>
        <dbReference type="SAM" id="MobiDB-lite"/>
    </source>
</evidence>
<dbReference type="Proteomes" id="UP000829291">
    <property type="component" value="Chromosome 7"/>
</dbReference>
<reference evidence="4" key="1">
    <citation type="submission" date="2025-08" db="UniProtKB">
        <authorList>
            <consortium name="RefSeq"/>
        </authorList>
    </citation>
    <scope>IDENTIFICATION</scope>
    <source>
        <tissue evidence="4">Thorax and Abdomen</tissue>
    </source>
</reference>
<keyword evidence="1" id="KW-0175">Coiled coil</keyword>
<proteinExistence type="predicted"/>
<protein>
    <submittedName>
        <fullName evidence="4">Centrosomal protein CCDC61-like isoform X2</fullName>
    </submittedName>
</protein>
<dbReference type="CDD" id="cd22284">
    <property type="entry name" value="HD_CCDC61_N"/>
    <property type="match status" value="1"/>
</dbReference>
<dbReference type="InParanoid" id="A0A6J0BX77"/>
<sequence>MNNPGQNLVTTYVCKSGREYIVKMRVVGLGGESSTSRRNLDITVTDKHTAEKWQSSYDVAYIENLTQKTGNYKQFDIFVAMLQSGLLKTSDCVSLDLLTFDDLELLRCRRTEVGSDYSLVGAKMSNRRYLIITYNVEFDRIHYPLPLEYCGLPDTAVLQSTIRKLEAELERLRSAGGGIENLCKKLELLTAANKKLVEENHRLSNGGRGIHRLLGAVKSLERSVAEERASFRSRIQKLRTENSILVAKLHRSSEAVDRKPRRSSPLTLPFQSRCSMGRRRKSRSALGRGRSKSASSSPGSSSVDSIKSIGSPRQGVVGCRRLKTKEIDFGNLESRIHKLQKMLKDGININ</sequence>
<feature type="compositionally biased region" description="Low complexity" evidence="2">
    <location>
        <begin position="284"/>
        <end position="311"/>
    </location>
</feature>
<evidence type="ECO:0000256" key="1">
    <source>
        <dbReference type="SAM" id="Coils"/>
    </source>
</evidence>
<dbReference type="KEGG" id="nlo:107223527"/>
<name>A0A6J0BX77_NEOLC</name>
<dbReference type="AlphaFoldDB" id="A0A6J0BX77"/>